<evidence type="ECO:0000313" key="7">
    <source>
        <dbReference type="Proteomes" id="UP001278050"/>
    </source>
</evidence>
<dbReference type="InterPro" id="IPR011050">
    <property type="entry name" value="Pectin_lyase_fold/virulence"/>
</dbReference>
<sequence>MDVRSPLFQNIALIVAGVLFLNPIVATAAQLTVDQAAGGNTAVTQAQNGVPMVNIATPNGSGLSHNKFTDYNVGQQGLILNNSAQNLVQTQLGGYVVGNPNLKNGAAGLILNEVTGGNASQLKGYTEVAGRSAAVIVANPHGITCDGCGFINTPRVTLSTGTPIIENGRLQRFDVDGGQISIEGQGLNAGNVDQFDLITRSAQINAELHAKKLNIITGRNEVDATTLAATAKADDGSNKPMLAIDSSALGGMYAGAIRLVGTEQGVGVKLAGDMAASAGDIQIDANGKLSLNRVAASGDVALKANTIDLNADTYAGRNATLEAQQVEVRESLAAGQRLTVQAEQLNNAGIIEAGVRANGSVSSAGHLQLDGGKVRNAGEMTSHGSMATDLQTLDNAGGKIATAGSATLKAEQLDNREGEIVAQGNLILDTAKLDNRAGSTLAGQALAIEAEAVDNRAGTLAAGGAIEARITNALNNDGGLVEAGGRLDVEADSLSNTDGRLRALGSGGESRFAIGTRLNNDEGVLEVASATLTFDTESLSNQGGVVRHLGSGGLGLDMQLLGQAGGEFITNSAVSLSAEEWVNRSLLQAASIELDVQRLTQTATGGLLSVAGLAVQADSWTNDGRIETDGDLSLILSGNYRGNGTLISKGHLELEADNIELGDQARLQSGGSARLAVLGELVSRGKMTAGAWLEIASKSLENRGTIGAGGELLLVSESVRNENGLIFSGDDLLLRVDRLTNRFANIYSMGQLSLAGSESSRAQLLENISAEIESVQDMSLNAAALVNRRDAFSVSERLVSGDIRYQCLDCKGRHYDLYYYVTENLERVVTSDSAASVITAGGNLNYVGVSFDNQQSVLSAAGNIDINVDTFISQGASQERVVRTRTFRNPNDSERSNVFYGLVREGGEVFNYNKYNSLYVHRYFDDSDRDGYVYYYSPAQQVTNRSNPNFNPAAGYGVPSRILGYTLVSSNEQSTNIGVAADAVIQAGGNVRVNAGSRLENGVTRENVTFADGQQQFVETSVGHNVNQPITFNSQLPPDLAQRAVDPIGLPSFSLPSGQNGLFSLNANIHHPYLIETNPSFADLGKFLSSDYMFGLLGIGTDQMQKRLGDGFYEQKLVRDAVISRTGQRFLAGINSDEEQFRYLMDNAIVSKESLNLSVGVALSAEQVAALTHDIVWLEEREVAGQKVLVPVLYLAQASGRLAPTGALIQGQDVALITGGQLTNQGTLRAQDLNLDAGNVSNSGLLEAAETLRIMATESIRNAQGGIIAGRDISAIALSGDVLNERTVSTNTGRWGGQQWQHDYVDSAARFEAANELEISAGRDVLNRGGVLSSVGDMALVAGRDVELSSVKTVQRQTRGSHYQDERITQHGSENRVGGDLSISADRDLSVIASRISSGGSLDMQAGSDLLISSAANESHFLSRSKKVTQSRDQVTQQSSEIQAGNDISLAAGKNLTVVASKVQAGNDVDIDAGEDVQILSAMDESASYYFKKKKGSFGRSSSKQQESYNSTNIASVIEAGNDLTINTSKTDGGGLSIDGGRDVTVIGSQLSAGNDLLVGATGDVAILSGVEEHGSYSKKTKSGFLGMSKSGKSQLKTSATQVASELDAGNDVVIAAGNDIRLRASTTEAGNDVELRSGLIKDTGDINLVSANDTAYSLTEQYRKKTGLSVSGGMLSVSSAKKAGQEARSSTSVGSYIAAERDASLLAERDINVIGSSVSAGRNLLLDAGRDVNVAAAQNQQGSTAWERERRTGIGLDSDRNGFTAFVGNDVQIEKGLNTRQTAAASSLEAGNDLDVKAGRDANLSGSDFSAGRDINVLAERDINLDAATERYFQEQQEIHQRNGLTVNVSHNFGNTVDAIKGIGQGENLVSQVSGVLKAADAVTQFVSGPTTANHLGTTRQQTTTTDGALSNRPTTMDAGRDVNLQAGNDINAKGSQIQAERDINMSGRDITLDVARGQQTSSTKQVISQNGINGGSTFNSARAGVGGSHGVHTEKGAQGTALATQIQAGRDIHLDASRDLELIGTRAEAGRDISLVAGNDIDIRAAQNDSEHEMRRKSGGGEVGVALGGQDFISVYASVDIGKGRLDREAGKQQEAYLYAGKQLSFESGRDTTVAGARLEGLDVVGKVGRDLLVSSLPDTGKVSGKELDASLTVSVGLYGSVSVSGSVGVGKTNGSTNWVENQTGIVARDRLDIRTENHTQLDGALLASDSGNLKLDTGTLGFRDIEGHDSEHAWYINAGGTYSWGGDGGSGGQPADGNAAATGAVVDPSQQNKDGSNNWNLSGYDYRKEREQIVRATVGEGDIVVRADEETGHDSTAGLNRDVSKAYEVTKDKEDRTDLYVSKSSVDAVSDPVVTLEQWKNGAENYGRNSVEAFTNLAALKEHARSAAEHDSLVAALAWAPELLVDAMDAMGTPTLGIFPGAANHGGLITQLPVLVAGDLQPLRVTGTFKTDKGKLVLEDGKPVLDSESLQVQQFAGFNEEEDRIFTNGIMNSMIEALANGLMQSGSANGDVSFVLAYNPTHGLIGDLIESAFDKNLQGAIRSGTARNLNGLFQQGIDAGPDTLHIYGHSQGGLLTWVAIKGLDFSNGESPTATLNTIQLSGAPVDAIQFHKDAETAGFGKGQSVFQVNRPDDTVFFGLLPKTDTVSDLPLFLGGNAQYSDDPVARTLGALFSVTSLFGEGSPHSNYACASCKPSAPGSADAQIRDIVIKPTLIDSQGDFRKLE</sequence>
<feature type="compositionally biased region" description="Polar residues" evidence="1">
    <location>
        <begin position="1963"/>
        <end position="1982"/>
    </location>
</feature>
<dbReference type="Pfam" id="PF05860">
    <property type="entry name" value="TPS"/>
    <property type="match status" value="1"/>
</dbReference>
<evidence type="ECO:0000259" key="3">
    <source>
        <dbReference type="SMART" id="SM00912"/>
    </source>
</evidence>
<dbReference type="Gene3D" id="2.160.20.10">
    <property type="entry name" value="Single-stranded right-handed beta-helix, Pectin lyase-like"/>
    <property type="match status" value="1"/>
</dbReference>
<dbReference type="InterPro" id="IPR008638">
    <property type="entry name" value="FhaB/CdiA-like_TPS"/>
</dbReference>
<dbReference type="Pfam" id="PF13332">
    <property type="entry name" value="Fil_haemagg_2"/>
    <property type="match status" value="7"/>
</dbReference>
<feature type="region of interest" description="Disordered" evidence="1">
    <location>
        <begin position="1894"/>
        <end position="1917"/>
    </location>
</feature>
<feature type="domain" description="Filamentous haemagglutinin FhaB/tRNA nuclease CdiA-like TPS" evidence="3">
    <location>
        <begin position="47"/>
        <end position="168"/>
    </location>
</feature>
<dbReference type="InterPro" id="IPR025157">
    <property type="entry name" value="Hemagglutinin_rpt"/>
</dbReference>
<feature type="compositionally biased region" description="Polar residues" evidence="1">
    <location>
        <begin position="2271"/>
        <end position="2284"/>
    </location>
</feature>
<dbReference type="InterPro" id="IPR010069">
    <property type="entry name" value="CdiA_FHA1_rpt"/>
</dbReference>
<dbReference type="Proteomes" id="UP001278050">
    <property type="component" value="Unassembled WGS sequence"/>
</dbReference>
<dbReference type="NCBIfam" id="TIGR01731">
    <property type="entry name" value="fil_hemag_20aa"/>
    <property type="match status" value="10"/>
</dbReference>
<dbReference type="SMART" id="SM00912">
    <property type="entry name" value="Haemagg_act"/>
    <property type="match status" value="1"/>
</dbReference>
<dbReference type="SUPFAM" id="SSF51126">
    <property type="entry name" value="Pectin lyase-like"/>
    <property type="match status" value="1"/>
</dbReference>
<evidence type="ECO:0000313" key="5">
    <source>
        <dbReference type="EMBL" id="SDF14828.1"/>
    </source>
</evidence>
<accession>A0A1G7IQI6</accession>
<evidence type="ECO:0000313" key="6">
    <source>
        <dbReference type="Proteomes" id="UP000182413"/>
    </source>
</evidence>
<feature type="chain" id="PRO_5010343223" evidence="2">
    <location>
        <begin position="29"/>
        <end position="2727"/>
    </location>
</feature>
<dbReference type="Proteomes" id="UP000182413">
    <property type="component" value="Unassembled WGS sequence"/>
</dbReference>
<protein>
    <submittedName>
        <fullName evidence="5">Filamentous hemagglutinin</fullName>
    </submittedName>
    <submittedName>
        <fullName evidence="4">Hemagglutinin repeat-containing protein</fullName>
    </submittedName>
</protein>
<evidence type="ECO:0000256" key="2">
    <source>
        <dbReference type="SAM" id="SignalP"/>
    </source>
</evidence>
<reference evidence="4 7" key="2">
    <citation type="submission" date="2023-11" db="EMBL/GenBank/DDBJ databases">
        <title>MicrobeMod: A computational toolkit for identifying prokaryotic methylation and restriction-modification with nanopore sequencing.</title>
        <authorList>
            <person name="Crits-Christoph A."/>
            <person name="Kang S.C."/>
            <person name="Lee H."/>
            <person name="Ostrov N."/>
        </authorList>
    </citation>
    <scope>NUCLEOTIDE SEQUENCE [LARGE SCALE GENOMIC DNA]</scope>
    <source>
        <strain evidence="4 7">ATCC BAA-571</strain>
    </source>
</reference>
<feature type="region of interest" description="Disordered" evidence="1">
    <location>
        <begin position="1355"/>
        <end position="1380"/>
    </location>
</feature>
<organism evidence="5 6">
    <name type="scientific">Ectopseudomonas alcaliphila</name>
    <dbReference type="NCBI Taxonomy" id="101564"/>
    <lineage>
        <taxon>Bacteria</taxon>
        <taxon>Pseudomonadati</taxon>
        <taxon>Pseudomonadota</taxon>
        <taxon>Gammaproteobacteria</taxon>
        <taxon>Pseudomonadales</taxon>
        <taxon>Pseudomonadaceae</taxon>
        <taxon>Ectopseudomonas</taxon>
    </lineage>
</organism>
<feature type="signal peptide" evidence="2">
    <location>
        <begin position="1"/>
        <end position="28"/>
    </location>
</feature>
<feature type="region of interest" description="Disordered" evidence="1">
    <location>
        <begin position="1963"/>
        <end position="1998"/>
    </location>
</feature>
<name>A0A1G7IQI6_9GAMM</name>
<keyword evidence="2" id="KW-0732">Signal</keyword>
<proteinExistence type="predicted"/>
<dbReference type="EMBL" id="FNAE01000006">
    <property type="protein sequence ID" value="SDF14828.1"/>
    <property type="molecule type" value="Genomic_DNA"/>
</dbReference>
<keyword evidence="7" id="KW-1185">Reference proteome</keyword>
<feature type="region of interest" description="Disordered" evidence="1">
    <location>
        <begin position="2249"/>
        <end position="2285"/>
    </location>
</feature>
<gene>
    <name evidence="5" type="ORF">SAMN05216575_1062</name>
    <name evidence="4" type="ORF">SIM71_24435</name>
</gene>
<dbReference type="NCBIfam" id="TIGR01901">
    <property type="entry name" value="adhes_NPXG"/>
    <property type="match status" value="1"/>
</dbReference>
<reference evidence="5 6" key="1">
    <citation type="submission" date="2016-10" db="EMBL/GenBank/DDBJ databases">
        <authorList>
            <person name="de Groot N.N."/>
        </authorList>
    </citation>
    <scope>NUCLEOTIDE SEQUENCE [LARGE SCALE GENOMIC DNA]</scope>
    <source>
        <strain evidence="5 6">JCM 10630</strain>
    </source>
</reference>
<evidence type="ECO:0000256" key="1">
    <source>
        <dbReference type="SAM" id="MobiDB-lite"/>
    </source>
</evidence>
<dbReference type="InterPro" id="IPR012334">
    <property type="entry name" value="Pectin_lyas_fold"/>
</dbReference>
<dbReference type="GO" id="GO:0003824">
    <property type="term" value="F:catalytic activity"/>
    <property type="evidence" value="ECO:0007669"/>
    <property type="project" value="UniProtKB-ARBA"/>
</dbReference>
<dbReference type="RefSeq" id="WP_074680281.1">
    <property type="nucleotide sequence ID" value="NZ_CBCSET010000006.1"/>
</dbReference>
<evidence type="ECO:0000313" key="4">
    <source>
        <dbReference type="EMBL" id="MDX5995225.1"/>
    </source>
</evidence>
<dbReference type="EMBL" id="JAWXXP010000001">
    <property type="protein sequence ID" value="MDX5995225.1"/>
    <property type="molecule type" value="Genomic_DNA"/>
</dbReference>